<feature type="domain" description="Zinc-ribbon" evidence="2">
    <location>
        <begin position="2"/>
        <end position="20"/>
    </location>
</feature>
<reference evidence="3 4" key="1">
    <citation type="submission" date="2019-07" db="EMBL/GenBank/DDBJ databases">
        <title>The pathways for chlorine oxyanion respiration interact through the shared metabolite chlorate.</title>
        <authorList>
            <person name="Barnum T.P."/>
            <person name="Cheng Y."/>
            <person name="Hill K.A."/>
            <person name="Lucas L.N."/>
            <person name="Carlson H.K."/>
            <person name="Coates J.D."/>
        </authorList>
    </citation>
    <scope>NUCLEOTIDE SEQUENCE [LARGE SCALE GENOMIC DNA]</scope>
    <source>
        <strain evidence="3">BK-3</strain>
    </source>
</reference>
<organism evidence="3 4">
    <name type="scientific">Sedimenticola thiotaurini</name>
    <dbReference type="NCBI Taxonomy" id="1543721"/>
    <lineage>
        <taxon>Bacteria</taxon>
        <taxon>Pseudomonadati</taxon>
        <taxon>Pseudomonadota</taxon>
        <taxon>Gammaproteobacteria</taxon>
        <taxon>Chromatiales</taxon>
        <taxon>Sedimenticolaceae</taxon>
        <taxon>Sedimenticola</taxon>
    </lineage>
</organism>
<keyword evidence="1" id="KW-1133">Transmembrane helix</keyword>
<protein>
    <submittedName>
        <fullName evidence="3">Zinc-ribbon domain-containing protein</fullName>
    </submittedName>
</protein>
<dbReference type="InterPro" id="IPR038587">
    <property type="entry name" value="Ribosomal_eL40_sf"/>
</dbReference>
<name>A0A558DFM8_9GAMM</name>
<evidence type="ECO:0000256" key="1">
    <source>
        <dbReference type="SAM" id="Phobius"/>
    </source>
</evidence>
<dbReference type="AlphaFoldDB" id="A0A558DFM8"/>
<proteinExistence type="predicted"/>
<gene>
    <name evidence="3" type="ORF">FHK82_02320</name>
</gene>
<dbReference type="Pfam" id="PF13240">
    <property type="entry name" value="Zn_Ribbon_1"/>
    <property type="match status" value="1"/>
</dbReference>
<dbReference type="EMBL" id="VMRY01000003">
    <property type="protein sequence ID" value="TVT59836.1"/>
    <property type="molecule type" value="Genomic_DNA"/>
</dbReference>
<dbReference type="Gene3D" id="4.10.1060.50">
    <property type="match status" value="1"/>
</dbReference>
<feature type="transmembrane region" description="Helical" evidence="1">
    <location>
        <begin position="90"/>
        <end position="107"/>
    </location>
</feature>
<evidence type="ECO:0000313" key="3">
    <source>
        <dbReference type="EMBL" id="TVT59836.1"/>
    </source>
</evidence>
<keyword evidence="1" id="KW-0472">Membrane</keyword>
<keyword evidence="1" id="KW-0812">Transmembrane</keyword>
<comment type="caution">
    <text evidence="3">The sequence shown here is derived from an EMBL/GenBank/DDBJ whole genome shotgun (WGS) entry which is preliminary data.</text>
</comment>
<evidence type="ECO:0000313" key="4">
    <source>
        <dbReference type="Proteomes" id="UP000317355"/>
    </source>
</evidence>
<evidence type="ECO:0000259" key="2">
    <source>
        <dbReference type="Pfam" id="PF13240"/>
    </source>
</evidence>
<dbReference type="InterPro" id="IPR026870">
    <property type="entry name" value="Zinc_ribbon_dom"/>
</dbReference>
<dbReference type="Proteomes" id="UP000317355">
    <property type="component" value="Unassembled WGS sequence"/>
</dbReference>
<feature type="transmembrane region" description="Helical" evidence="1">
    <location>
        <begin position="55"/>
        <end position="78"/>
    </location>
</feature>
<sequence length="109" mass="12073">MFCPECGTENPDGAKFCGNCRYEMSTSTKDPIHNRIDDVVEIDNGQTGISDSMKYGILAASVFIPFIGLIMGIIYLAQNESEEKKDVGKLWLYGSLGIMLVYFIISSDM</sequence>
<accession>A0A558DFM8</accession>